<gene>
    <name evidence="5 8" type="primary">argC</name>
    <name evidence="8" type="ORF">LA521A_23520</name>
</gene>
<dbReference type="EMBL" id="AP027041">
    <property type="protein sequence ID" value="BDU17151.1"/>
    <property type="molecule type" value="Genomic_DNA"/>
</dbReference>
<accession>A0ABM8DEW1</accession>
<dbReference type="InterPro" id="IPR058924">
    <property type="entry name" value="AGPR_dimerisation_dom"/>
</dbReference>
<feature type="domain" description="Semialdehyde dehydrogenase NAD-binding" evidence="7">
    <location>
        <begin position="4"/>
        <end position="128"/>
    </location>
</feature>
<dbReference type="SUPFAM" id="SSF55347">
    <property type="entry name" value="Glyceraldehyde-3-phosphate dehydrogenase-like, C-terminal domain"/>
    <property type="match status" value="1"/>
</dbReference>
<dbReference type="InterPro" id="IPR023013">
    <property type="entry name" value="AGPR_AS"/>
</dbReference>
<comment type="similarity">
    <text evidence="5">Belongs to the NAGSA dehydrogenase family. Type 1 subfamily.</text>
</comment>
<dbReference type="PROSITE" id="PS01224">
    <property type="entry name" value="ARGC"/>
    <property type="match status" value="1"/>
</dbReference>
<comment type="function">
    <text evidence="5">Catalyzes the NADPH-dependent reduction of N-acetyl-5-glutamyl phosphate to yield N-acetyl-L-glutamate 5-semialdehyde.</text>
</comment>
<evidence type="ECO:0000256" key="4">
    <source>
        <dbReference type="ARBA" id="ARBA00023002"/>
    </source>
</evidence>
<dbReference type="Pfam" id="PF22698">
    <property type="entry name" value="Semialdhyde_dhC_1"/>
    <property type="match status" value="1"/>
</dbReference>
<evidence type="ECO:0000256" key="6">
    <source>
        <dbReference type="PROSITE-ProRule" id="PRU10010"/>
    </source>
</evidence>
<dbReference type="PANTHER" id="PTHR32338:SF10">
    <property type="entry name" value="N-ACETYL-GAMMA-GLUTAMYL-PHOSPHATE REDUCTASE, CHLOROPLASTIC-RELATED"/>
    <property type="match status" value="1"/>
</dbReference>
<dbReference type="SMART" id="SM00859">
    <property type="entry name" value="Semialdhyde_dh"/>
    <property type="match status" value="1"/>
</dbReference>
<evidence type="ECO:0000256" key="5">
    <source>
        <dbReference type="HAMAP-Rule" id="MF_00150"/>
    </source>
</evidence>
<dbReference type="Pfam" id="PF01118">
    <property type="entry name" value="Semialdhyde_dh"/>
    <property type="match status" value="1"/>
</dbReference>
<dbReference type="InterPro" id="IPR036291">
    <property type="entry name" value="NAD(P)-bd_dom_sf"/>
</dbReference>
<evidence type="ECO:0000256" key="2">
    <source>
        <dbReference type="ARBA" id="ARBA00022605"/>
    </source>
</evidence>
<comment type="subcellular location">
    <subcellularLocation>
        <location evidence="5">Cytoplasm</location>
    </subcellularLocation>
</comment>
<feature type="active site" evidence="5 6">
    <location>
        <position position="136"/>
    </location>
</feature>
<dbReference type="SUPFAM" id="SSF51735">
    <property type="entry name" value="NAD(P)-binding Rossmann-fold domains"/>
    <property type="match status" value="1"/>
</dbReference>
<protein>
    <recommendedName>
        <fullName evidence="5">N-acetyl-gamma-glutamyl-phosphate reductase</fullName>
        <shortName evidence="5">AGPR</shortName>
        <ecNumber evidence="5">1.2.1.38</ecNumber>
    </recommendedName>
    <alternativeName>
        <fullName evidence="5">N-acetyl-glutamate semialdehyde dehydrogenase</fullName>
        <shortName evidence="5">NAGSA dehydrogenase</shortName>
    </alternativeName>
</protein>
<evidence type="ECO:0000259" key="7">
    <source>
        <dbReference type="SMART" id="SM00859"/>
    </source>
</evidence>
<evidence type="ECO:0000313" key="8">
    <source>
        <dbReference type="EMBL" id="BDU17151.1"/>
    </source>
</evidence>
<name>A0ABM8DEW1_9GAMM</name>
<keyword evidence="9" id="KW-1185">Reference proteome</keyword>
<dbReference type="Proteomes" id="UP001317822">
    <property type="component" value="Chromosome"/>
</dbReference>
<evidence type="ECO:0000256" key="1">
    <source>
        <dbReference type="ARBA" id="ARBA00022571"/>
    </source>
</evidence>
<dbReference type="Gene3D" id="3.30.360.10">
    <property type="entry name" value="Dihydrodipicolinate Reductase, domain 2"/>
    <property type="match status" value="1"/>
</dbReference>
<organism evidence="8 9">
    <name type="scientific">Lysobacter auxotrophicus</name>
    <dbReference type="NCBI Taxonomy" id="2992573"/>
    <lineage>
        <taxon>Bacteria</taxon>
        <taxon>Pseudomonadati</taxon>
        <taxon>Pseudomonadota</taxon>
        <taxon>Gammaproteobacteria</taxon>
        <taxon>Lysobacterales</taxon>
        <taxon>Lysobacteraceae</taxon>
        <taxon>Lysobacter</taxon>
    </lineage>
</organism>
<evidence type="ECO:0000256" key="3">
    <source>
        <dbReference type="ARBA" id="ARBA00022857"/>
    </source>
</evidence>
<proteinExistence type="inferred from homology"/>
<keyword evidence="3 5" id="KW-0521">NADP</keyword>
<keyword evidence="5" id="KW-0963">Cytoplasm</keyword>
<dbReference type="PANTHER" id="PTHR32338">
    <property type="entry name" value="N-ACETYL-GAMMA-GLUTAMYL-PHOSPHATE REDUCTASE, CHLOROPLASTIC-RELATED-RELATED"/>
    <property type="match status" value="1"/>
</dbReference>
<dbReference type="RefSeq" id="WP_281779113.1">
    <property type="nucleotide sequence ID" value="NZ_AP027041.1"/>
</dbReference>
<keyword evidence="4 5" id="KW-0560">Oxidoreductase</keyword>
<dbReference type="CDD" id="cd23936">
    <property type="entry name" value="AGPR_C_ARG5_6_like"/>
    <property type="match status" value="1"/>
</dbReference>
<dbReference type="NCBIfam" id="TIGR01850">
    <property type="entry name" value="argC"/>
    <property type="match status" value="1"/>
</dbReference>
<evidence type="ECO:0000313" key="9">
    <source>
        <dbReference type="Proteomes" id="UP001317822"/>
    </source>
</evidence>
<sequence length="322" mass="34717">MSRSVGIVGARGYVGAELIRLIAGHPDFELAFVSSRELVGHRVADQFEGVVGIDPGLRYVSPSNDELPNFGADAVVLALPNGKAASAVAAFDAAGMDPVIVDLSADYRFDDAWYYGLPELTRAKYAGQRRISNPGCYATAMQLAVAPMLDALAGPVQCFGVSGYSGAGTSPSDKNDPDKLRDNLMPYALTNHVHEREVTRQLGHEVQFLPHVAPHFRGLTITANLPLSTAFERDAVMARYRERYAGEPLVDVLDDAPWVSRIAGRHHVEIGGFTLSPDGRRLIVVATEDNLLKGAATQALQNLNLAFGFDENRGVPQVRHAA</sequence>
<dbReference type="EC" id="1.2.1.38" evidence="5"/>
<dbReference type="HAMAP" id="MF_00150">
    <property type="entry name" value="ArgC_type1"/>
    <property type="match status" value="1"/>
</dbReference>
<dbReference type="CDD" id="cd24149">
    <property type="entry name" value="AGPR_N_ARG5_6_like"/>
    <property type="match status" value="1"/>
</dbReference>
<reference evidence="8 9" key="1">
    <citation type="journal article" date="2023" name="Int. J. Syst. Evol. Microbiol.">
        <title>Physiological and genomic analyses of cobalamin (vitamin B12)-auxotrophy of Lysobacter auxotrophicus sp. nov., a methionine-auxotrophic chitinolytic bacterium isolated from chitin-treated soil.</title>
        <authorList>
            <person name="Saito A."/>
            <person name="Dohra H."/>
            <person name="Hamada M."/>
            <person name="Moriuchi R."/>
            <person name="Kotsuchibashi Y."/>
            <person name="Mori K."/>
        </authorList>
    </citation>
    <scope>NUCLEOTIDE SEQUENCE [LARGE SCALE GENOMIC DNA]</scope>
    <source>
        <strain evidence="8 9">5-21a</strain>
    </source>
</reference>
<dbReference type="Gene3D" id="3.40.50.720">
    <property type="entry name" value="NAD(P)-binding Rossmann-like Domain"/>
    <property type="match status" value="1"/>
</dbReference>
<dbReference type="InterPro" id="IPR000534">
    <property type="entry name" value="Semialdehyde_DH_NAD-bd"/>
</dbReference>
<comment type="catalytic activity">
    <reaction evidence="5">
        <text>N-acetyl-L-glutamate 5-semialdehyde + phosphate + NADP(+) = N-acetyl-L-glutamyl 5-phosphate + NADPH + H(+)</text>
        <dbReference type="Rhea" id="RHEA:21588"/>
        <dbReference type="ChEBI" id="CHEBI:15378"/>
        <dbReference type="ChEBI" id="CHEBI:29123"/>
        <dbReference type="ChEBI" id="CHEBI:43474"/>
        <dbReference type="ChEBI" id="CHEBI:57783"/>
        <dbReference type="ChEBI" id="CHEBI:57936"/>
        <dbReference type="ChEBI" id="CHEBI:58349"/>
        <dbReference type="EC" id="1.2.1.38"/>
    </reaction>
</comment>
<keyword evidence="1 5" id="KW-0055">Arginine biosynthesis</keyword>
<comment type="pathway">
    <text evidence="5">Amino-acid biosynthesis; L-arginine biosynthesis; N(2)-acetyl-L-ornithine from L-glutamate: step 3/4.</text>
</comment>
<dbReference type="InterPro" id="IPR000706">
    <property type="entry name" value="AGPR_type-1"/>
</dbReference>
<dbReference type="InterPro" id="IPR050085">
    <property type="entry name" value="AGPR"/>
</dbReference>
<keyword evidence="2 5" id="KW-0028">Amino-acid biosynthesis</keyword>